<dbReference type="InParanoid" id="T0QTB7"/>
<feature type="compositionally biased region" description="Basic and acidic residues" evidence="2">
    <location>
        <begin position="192"/>
        <end position="205"/>
    </location>
</feature>
<dbReference type="PANTHER" id="PTHR23035">
    <property type="entry name" value="CILIA- AND FLAGELLA-ASSOCIATED PROTEIN 97-RELATED"/>
    <property type="match status" value="1"/>
</dbReference>
<sequence length="510" mass="57838">MNRKIGFDNRVCYERDVLKAQKLHQERLRSMQSSTFSPAANTLDNSPPKHYAHLDARLKTAQLKQERYQQIFEENQHLVRKMTRIVATHPTERAVEFRPGMRLTAEQTPMLDSYLSPHSLSRGCAIEKGSMNSGFRQREHEKIEAENRKMLARLTNKKSAYSALRWDQEYKESLVRFKHVHHDATVGYLSPKQRDPSPYHVRDKSALPVITPRDEVMSAPSPHRPSRNPSNVASSPRDAIKRGVPAPSGSQRPLTVAKSPSRRKQTYNTKSVPVLLLEATTSLGVHFTIEEIQTALVTPTETHLGDQGLLIRAKKDERSGECLVTLPRLKDVAQALPGHSDIEEKLRRIQTTPNVGNFPRVSQALDEETIKVLLIKLVQSVRVSVGQDEGSLRLSLEVVAPNEVTPLEQPLSDALKPRRDVRTVLSLFASREFPSRSLFKHKGARFLCRVHVYELRRLLTFHALDVASGEAVSFQFTDVELVLHFSKDMPVTVQDANRSLLKLARKRIQL</sequence>
<dbReference type="PANTHER" id="PTHR23035:SF2">
    <property type="entry name" value="KIAA1430 HOMOLOGUE"/>
    <property type="match status" value="1"/>
</dbReference>
<accession>T0QTB7</accession>
<dbReference type="InterPro" id="IPR029488">
    <property type="entry name" value="Hmw/CFAP97"/>
</dbReference>
<evidence type="ECO:0000256" key="1">
    <source>
        <dbReference type="ARBA" id="ARBA00008315"/>
    </source>
</evidence>
<dbReference type="OMA" id="TETHLGD"/>
<dbReference type="eggNOG" id="ENOG502S3B0">
    <property type="taxonomic scope" value="Eukaryota"/>
</dbReference>
<evidence type="ECO:0000313" key="4">
    <source>
        <dbReference type="Proteomes" id="UP000030762"/>
    </source>
</evidence>
<reference evidence="3 4" key="1">
    <citation type="submission" date="2012-04" db="EMBL/GenBank/DDBJ databases">
        <title>The Genome Sequence of Saprolegnia declina VS20.</title>
        <authorList>
            <consortium name="The Broad Institute Genome Sequencing Platform"/>
            <person name="Russ C."/>
            <person name="Nusbaum C."/>
            <person name="Tyler B."/>
            <person name="van West P."/>
            <person name="Dieguez-Uribeondo J."/>
            <person name="de Bruijn I."/>
            <person name="Tripathy S."/>
            <person name="Jiang R."/>
            <person name="Young S.K."/>
            <person name="Zeng Q."/>
            <person name="Gargeya S."/>
            <person name="Fitzgerald M."/>
            <person name="Haas B."/>
            <person name="Abouelleil A."/>
            <person name="Alvarado L."/>
            <person name="Arachchi H.M."/>
            <person name="Berlin A."/>
            <person name="Chapman S.B."/>
            <person name="Goldberg J."/>
            <person name="Griggs A."/>
            <person name="Gujja S."/>
            <person name="Hansen M."/>
            <person name="Howarth C."/>
            <person name="Imamovic A."/>
            <person name="Larimer J."/>
            <person name="McCowen C."/>
            <person name="Montmayeur A."/>
            <person name="Murphy C."/>
            <person name="Neiman D."/>
            <person name="Pearson M."/>
            <person name="Priest M."/>
            <person name="Roberts A."/>
            <person name="Saif S."/>
            <person name="Shea T."/>
            <person name="Sisk P."/>
            <person name="Sykes S."/>
            <person name="Wortman J."/>
            <person name="Nusbaum C."/>
            <person name="Birren B."/>
        </authorList>
    </citation>
    <scope>NUCLEOTIDE SEQUENCE [LARGE SCALE GENOMIC DNA]</scope>
    <source>
        <strain evidence="3 4">VS20</strain>
    </source>
</reference>
<evidence type="ECO:0000313" key="3">
    <source>
        <dbReference type="EMBL" id="EQC41414.1"/>
    </source>
</evidence>
<gene>
    <name evidence="3" type="ORF">SDRG_01383</name>
</gene>
<name>T0QTB7_SAPDV</name>
<protein>
    <submittedName>
        <fullName evidence="3">Uncharacterized protein</fullName>
    </submittedName>
</protein>
<proteinExistence type="inferred from homology"/>
<dbReference type="AlphaFoldDB" id="T0QTB7"/>
<feature type="region of interest" description="Disordered" evidence="2">
    <location>
        <begin position="188"/>
        <end position="265"/>
    </location>
</feature>
<dbReference type="InterPro" id="IPR038791">
    <property type="entry name" value="Cfap97/Hemingway"/>
</dbReference>
<comment type="similarity">
    <text evidence="1">Belongs to the CFAP97 family.</text>
</comment>
<dbReference type="EMBL" id="JH767134">
    <property type="protein sequence ID" value="EQC41414.1"/>
    <property type="molecule type" value="Genomic_DNA"/>
</dbReference>
<dbReference type="Proteomes" id="UP000030762">
    <property type="component" value="Unassembled WGS sequence"/>
</dbReference>
<keyword evidence="4" id="KW-1185">Reference proteome</keyword>
<evidence type="ECO:0000256" key="2">
    <source>
        <dbReference type="SAM" id="MobiDB-lite"/>
    </source>
</evidence>
<dbReference type="GeneID" id="19942110"/>
<dbReference type="VEuPathDB" id="FungiDB:SDRG_01383"/>
<dbReference type="Pfam" id="PF13879">
    <property type="entry name" value="Hmw_CFAP97"/>
    <property type="match status" value="1"/>
</dbReference>
<dbReference type="RefSeq" id="XP_008605128.1">
    <property type="nucleotide sequence ID" value="XM_008606906.1"/>
</dbReference>
<organism evidence="3 4">
    <name type="scientific">Saprolegnia diclina (strain VS20)</name>
    <dbReference type="NCBI Taxonomy" id="1156394"/>
    <lineage>
        <taxon>Eukaryota</taxon>
        <taxon>Sar</taxon>
        <taxon>Stramenopiles</taxon>
        <taxon>Oomycota</taxon>
        <taxon>Saprolegniomycetes</taxon>
        <taxon>Saprolegniales</taxon>
        <taxon>Saprolegniaceae</taxon>
        <taxon>Saprolegnia</taxon>
    </lineage>
</organism>
<dbReference type="OrthoDB" id="2163395at2759"/>